<dbReference type="AlphaFoldDB" id="A0A0V1GM45"/>
<proteinExistence type="predicted"/>
<evidence type="ECO:0000313" key="2">
    <source>
        <dbReference type="Proteomes" id="UP000054805"/>
    </source>
</evidence>
<organism evidence="1 2">
    <name type="scientific">Trichinella pseudospiralis</name>
    <name type="common">Parasitic roundworm</name>
    <dbReference type="NCBI Taxonomy" id="6337"/>
    <lineage>
        <taxon>Eukaryota</taxon>
        <taxon>Metazoa</taxon>
        <taxon>Ecdysozoa</taxon>
        <taxon>Nematoda</taxon>
        <taxon>Enoplea</taxon>
        <taxon>Dorylaimia</taxon>
        <taxon>Trichinellida</taxon>
        <taxon>Trichinellidae</taxon>
        <taxon>Trichinella</taxon>
    </lineage>
</organism>
<protein>
    <submittedName>
        <fullName evidence="1">Uncharacterized protein</fullName>
    </submittedName>
</protein>
<comment type="caution">
    <text evidence="1">The sequence shown here is derived from an EMBL/GenBank/DDBJ whole genome shotgun (WGS) entry which is preliminary data.</text>
</comment>
<dbReference type="EMBL" id="JYDS01001213">
    <property type="protein sequence ID" value="KRY99402.1"/>
    <property type="molecule type" value="Genomic_DNA"/>
</dbReference>
<gene>
    <name evidence="1" type="ORF">T4B_6372</name>
</gene>
<accession>A0A0V1GM45</accession>
<keyword evidence="2" id="KW-1185">Reference proteome</keyword>
<name>A0A0V1GM45_TRIPS</name>
<sequence>MSAAAECRGLLCLSVARRWEEGTAVECLGFVCLNVARR</sequence>
<reference evidence="1 2" key="1">
    <citation type="submission" date="2015-01" db="EMBL/GenBank/DDBJ databases">
        <title>Evolution of Trichinella species and genotypes.</title>
        <authorList>
            <person name="Korhonen P.K."/>
            <person name="Edoardo P."/>
            <person name="Giuseppe L.R."/>
            <person name="Gasser R.B."/>
        </authorList>
    </citation>
    <scope>NUCLEOTIDE SEQUENCE [LARGE SCALE GENOMIC DNA]</scope>
    <source>
        <strain evidence="1">ISS588</strain>
    </source>
</reference>
<evidence type="ECO:0000313" key="1">
    <source>
        <dbReference type="EMBL" id="KRY99402.1"/>
    </source>
</evidence>
<dbReference type="Proteomes" id="UP000054805">
    <property type="component" value="Unassembled WGS sequence"/>
</dbReference>